<reference evidence="4" key="1">
    <citation type="submission" date="2020-11" db="EMBL/GenBank/DDBJ databases">
        <authorList>
            <person name="Tran Van P."/>
        </authorList>
    </citation>
    <scope>NUCLEOTIDE SEQUENCE</scope>
</reference>
<gene>
    <name evidence="4" type="ORF">TCMB3V08_LOCUS3393</name>
</gene>
<dbReference type="EMBL" id="OE180162">
    <property type="protein sequence ID" value="CAD7570697.1"/>
    <property type="molecule type" value="Genomic_DNA"/>
</dbReference>
<dbReference type="PANTHER" id="PTHR10983">
    <property type="entry name" value="1-ACYLGLYCEROL-3-PHOSPHATE ACYLTRANSFERASE-RELATED"/>
    <property type="match status" value="1"/>
</dbReference>
<dbReference type="GO" id="GO:0036149">
    <property type="term" value="P:phosphatidylinositol acyl-chain remodeling"/>
    <property type="evidence" value="ECO:0007669"/>
    <property type="project" value="TreeGrafter"/>
</dbReference>
<dbReference type="AlphaFoldDB" id="A0A7R9J1B3"/>
<keyword evidence="2" id="KW-0812">Transmembrane</keyword>
<keyword evidence="2" id="KW-0472">Membrane</keyword>
<dbReference type="PANTHER" id="PTHR10983:SF2">
    <property type="entry name" value="ACYL-COA:LYSOPHOSPHATIDYLGLYCEROL ACYLTRANSFERASE 1"/>
    <property type="match status" value="1"/>
</dbReference>
<feature type="compositionally biased region" description="Pro residues" evidence="1">
    <location>
        <begin position="76"/>
        <end position="85"/>
    </location>
</feature>
<name>A0A7R9J1B3_TIMCA</name>
<dbReference type="Pfam" id="PF01553">
    <property type="entry name" value="Acyltransferase"/>
    <property type="match status" value="1"/>
</dbReference>
<feature type="region of interest" description="Disordered" evidence="1">
    <location>
        <begin position="1"/>
        <end position="21"/>
    </location>
</feature>
<evidence type="ECO:0000259" key="3">
    <source>
        <dbReference type="SMART" id="SM00563"/>
    </source>
</evidence>
<feature type="transmembrane region" description="Helical" evidence="2">
    <location>
        <begin position="113"/>
        <end position="135"/>
    </location>
</feature>
<feature type="domain" description="Phospholipid/glycerol acyltransferase" evidence="3">
    <location>
        <begin position="319"/>
        <end position="418"/>
    </location>
</feature>
<keyword evidence="2" id="KW-1133">Transmembrane helix</keyword>
<evidence type="ECO:0000313" key="4">
    <source>
        <dbReference type="EMBL" id="CAD7570697.1"/>
    </source>
</evidence>
<feature type="transmembrane region" description="Helical" evidence="2">
    <location>
        <begin position="156"/>
        <end position="173"/>
    </location>
</feature>
<accession>A0A7R9J1B3</accession>
<dbReference type="InterPro" id="IPR002123">
    <property type="entry name" value="Plipid/glycerol_acylTrfase"/>
</dbReference>
<feature type="region of interest" description="Disordered" evidence="1">
    <location>
        <begin position="58"/>
        <end position="86"/>
    </location>
</feature>
<protein>
    <submittedName>
        <fullName evidence="4">(California timema) hypothetical protein</fullName>
    </submittedName>
</protein>
<feature type="compositionally biased region" description="Polar residues" evidence="1">
    <location>
        <begin position="63"/>
        <end position="73"/>
    </location>
</feature>
<dbReference type="GO" id="GO:0016746">
    <property type="term" value="F:acyltransferase activity"/>
    <property type="evidence" value="ECO:0007669"/>
    <property type="project" value="InterPro"/>
</dbReference>
<dbReference type="GO" id="GO:0005783">
    <property type="term" value="C:endoplasmic reticulum"/>
    <property type="evidence" value="ECO:0007669"/>
    <property type="project" value="TreeGrafter"/>
</dbReference>
<evidence type="ECO:0000256" key="2">
    <source>
        <dbReference type="SAM" id="Phobius"/>
    </source>
</evidence>
<evidence type="ECO:0000256" key="1">
    <source>
        <dbReference type="SAM" id="MobiDB-lite"/>
    </source>
</evidence>
<proteinExistence type="predicted"/>
<organism evidence="4">
    <name type="scientific">Timema californicum</name>
    <name type="common">California timema</name>
    <name type="synonym">Walking stick</name>
    <dbReference type="NCBI Taxonomy" id="61474"/>
    <lineage>
        <taxon>Eukaryota</taxon>
        <taxon>Metazoa</taxon>
        <taxon>Ecdysozoa</taxon>
        <taxon>Arthropoda</taxon>
        <taxon>Hexapoda</taxon>
        <taxon>Insecta</taxon>
        <taxon>Pterygota</taxon>
        <taxon>Neoptera</taxon>
        <taxon>Polyneoptera</taxon>
        <taxon>Phasmatodea</taxon>
        <taxon>Timematodea</taxon>
        <taxon>Timematoidea</taxon>
        <taxon>Timematidae</taxon>
        <taxon>Timema</taxon>
    </lineage>
</organism>
<dbReference type="SUPFAM" id="SSF69593">
    <property type="entry name" value="Glycerol-3-phosphate (1)-acyltransferase"/>
    <property type="match status" value="1"/>
</dbReference>
<dbReference type="SMART" id="SM00563">
    <property type="entry name" value="PlsC"/>
    <property type="match status" value="1"/>
</dbReference>
<sequence>MGTLGDNVPKSHSSRHGRYSGRQCTKESLFKTWKVQWETMYQRVTLQDMEGTVRDYVPKSHSRVTQDMESTVGDNEPPPPSPPVHPTEIRTSISLSSAVEINTTSAVGHLCKIVVRTILVIINNIYCIPTYVVWMMMIFPLKKYHPELYWKIEGHLFHWLLAMVSMWSWSAGYNRETQEQGECNWNEISKKCMWKNRVINEWGLKECCLKENPPGHFKRSVLPWFGHVERRGTQFTLLILDREEHISHSVTGQIGTQFTLLILDREEHSSHSDTGQRGTQFTLLDTGQRGTQFTLLILDREEHIVELGDDIRPCLGERTLVIANHQSTADVPLLMAAFNPKKGVLPNIMWIMDHVFKYTNFGIVSILHQDFFIVSGKAKREESLQELVKHLRESYIPLHRHWMVLFPEGGFLRKRRETSQK</sequence>